<feature type="transmembrane region" description="Helical" evidence="2">
    <location>
        <begin position="335"/>
        <end position="356"/>
    </location>
</feature>
<keyword evidence="2" id="KW-0472">Membrane</keyword>
<dbReference type="AlphaFoldDB" id="A0A176VZ48"/>
<feature type="transmembrane region" description="Helical" evidence="2">
    <location>
        <begin position="790"/>
        <end position="808"/>
    </location>
</feature>
<feature type="transmembrane region" description="Helical" evidence="2">
    <location>
        <begin position="536"/>
        <end position="554"/>
    </location>
</feature>
<feature type="transmembrane region" description="Helical" evidence="2">
    <location>
        <begin position="737"/>
        <end position="757"/>
    </location>
</feature>
<sequence>MAYRGMPGMTGMTAPGFESMSNGASRRRSGEPRFTPNSFQYNVRVAIGLVPSAILLLGVGGKPILGVLTVGLMISYILDSLQLRQGAFFGIWGTLLSTMLAWVLSGVSFTSAASESTVMYILTLLVSFYLIFIVGVWASLQFRWFQLENPSVVLALERLLFACIPFTAAAIQTWGVVSAVGMVNGPYYLMLIQFEMYWLFTIPHHSSFMLKTERNYGGQISEEALIAGPLESCFHTLTLLFLPLFFYVGSHHAKMFSSIYSVCDMLLLFFVPLLFLMFASSRGSLWWLAKDPRDLHQVRLVNGGIAAVVIIICLEIRVIFLSFGQYISIAPPWNYTLVTVALMGGAGAVGAFLSGSLSDGTRFVVLSGFLQTAALCGSFVLGLPYKFFPASIIAAFFLSQFCLRKNVISYFVAVLAASVPATWFVVHNFYNLNVWLGGVNIKHICQLIVGSILLAMIIPGLSLIPHKFIHHLVAVGLIGQALVICMGENRLYNFTNMYYYGLEDDVVYPSYLVVLTSVIGMALTRRLGAEKRIGSWAVWVLFCLYAGKFSMLIITSRNVLWASIVLLLAITPPLVFYKDKGKGLSRMKPWQGLLHASIVLVAVWFCRNTIFEVLQWVTGQPPSDGLLLGFLVLATGLSSAPIVTQHFPHVQSAKSAMVLVVTFGICLIFIEPPVPQGWVLSQYRTYQRTFYPDELAIYGMTTSHPSWPSWLLVATIVTSLAALTSALPIQHFVELRLFYAVGVGTSGGIYLCAQYFYQAPLLHALLVAAIVCASVFLIFTHLPSASSPRFMPWVFALLVALLPVMYLVEGQIRAKTDTEEDKFVTSLAIEGGRMSLLGLYAAIFMVIALEIKLELTTIMRDKADKLGGRASIVGGPRPRVVQQQRRPTITNSFGVKKLAAEGAWMPAIGNLATILAFALCLTLNVHLTGGSDRSIILLAPILLLLNQDANLLTGFGDRQRYFPSTAAISAYLLISGGYRLWEEVWHGYQNAGWGLETGGPGLFYAAKNTLLLFLTVPNHLMFNRFMWDYVKQSEFVLMLVSPLNIPAAIITDVASIRVLAVLGLIFAQAGRQTASSREIKQLPLTD</sequence>
<feature type="transmembrane region" description="Helical" evidence="2">
    <location>
        <begin position="363"/>
        <end position="381"/>
    </location>
</feature>
<feature type="transmembrane region" description="Helical" evidence="2">
    <location>
        <begin position="625"/>
        <end position="644"/>
    </location>
</feature>
<feature type="transmembrane region" description="Helical" evidence="2">
    <location>
        <begin position="441"/>
        <end position="461"/>
    </location>
</feature>
<name>A0A176VZ48_MARPO</name>
<feature type="transmembrane region" description="Helical" evidence="2">
    <location>
        <begin position="468"/>
        <end position="486"/>
    </location>
</feature>
<feature type="transmembrane region" description="Helical" evidence="2">
    <location>
        <begin position="710"/>
        <end position="730"/>
    </location>
</feature>
<feature type="transmembrane region" description="Helical" evidence="2">
    <location>
        <begin position="933"/>
        <end position="949"/>
    </location>
</feature>
<feature type="transmembrane region" description="Helical" evidence="2">
    <location>
        <begin position="589"/>
        <end position="605"/>
    </location>
</feature>
<dbReference type="PANTHER" id="PTHR35313">
    <property type="entry name" value="NO EXINE FORMATION 1"/>
    <property type="match status" value="1"/>
</dbReference>
<feature type="transmembrane region" description="Helical" evidence="2">
    <location>
        <begin position="1043"/>
        <end position="1067"/>
    </location>
</feature>
<evidence type="ECO:0000313" key="4">
    <source>
        <dbReference type="Proteomes" id="UP000077202"/>
    </source>
</evidence>
<keyword evidence="4" id="KW-1185">Reference proteome</keyword>
<feature type="transmembrane region" description="Helical" evidence="2">
    <location>
        <begin position="560"/>
        <end position="577"/>
    </location>
</feature>
<reference evidence="3" key="1">
    <citation type="submission" date="2016-03" db="EMBL/GenBank/DDBJ databases">
        <title>Mechanisms controlling the formation of the plant cell surface in tip-growing cells are functionally conserved among land plants.</title>
        <authorList>
            <person name="Honkanen S."/>
            <person name="Jones V.A."/>
            <person name="Morieri G."/>
            <person name="Champion C."/>
            <person name="Hetherington A.J."/>
            <person name="Kelly S."/>
            <person name="Saint-Marcoux D."/>
            <person name="Proust H."/>
            <person name="Prescott H."/>
            <person name="Dolan L."/>
        </authorList>
    </citation>
    <scope>NUCLEOTIDE SEQUENCE [LARGE SCALE GENOMIC DNA]</scope>
    <source>
        <tissue evidence="3">Whole gametophyte</tissue>
    </source>
</reference>
<feature type="transmembrane region" description="Helical" evidence="2">
    <location>
        <begin position="506"/>
        <end position="524"/>
    </location>
</feature>
<feature type="transmembrane region" description="Helical" evidence="2">
    <location>
        <begin position="300"/>
        <end position="323"/>
    </location>
</feature>
<keyword evidence="2" id="KW-1133">Transmembrane helix</keyword>
<feature type="transmembrane region" description="Helical" evidence="2">
    <location>
        <begin position="907"/>
        <end position="927"/>
    </location>
</feature>
<keyword evidence="2" id="KW-0812">Transmembrane</keyword>
<feature type="transmembrane region" description="Helical" evidence="2">
    <location>
        <begin position="45"/>
        <end position="74"/>
    </location>
</feature>
<feature type="transmembrane region" description="Helical" evidence="2">
    <location>
        <begin position="410"/>
        <end position="429"/>
    </location>
</feature>
<gene>
    <name evidence="3" type="ORF">AXG93_1543s1490</name>
</gene>
<feature type="region of interest" description="Disordered" evidence="1">
    <location>
        <begin position="1"/>
        <end position="33"/>
    </location>
</feature>
<evidence type="ECO:0000256" key="1">
    <source>
        <dbReference type="SAM" id="MobiDB-lite"/>
    </source>
</evidence>
<evidence type="ECO:0000256" key="2">
    <source>
        <dbReference type="SAM" id="Phobius"/>
    </source>
</evidence>
<dbReference type="Proteomes" id="UP000077202">
    <property type="component" value="Unassembled WGS sequence"/>
</dbReference>
<accession>A0A176VZ48</accession>
<feature type="transmembrane region" description="Helical" evidence="2">
    <location>
        <begin position="86"/>
        <end position="105"/>
    </location>
</feature>
<feature type="transmembrane region" description="Helical" evidence="2">
    <location>
        <begin position="117"/>
        <end position="138"/>
    </location>
</feature>
<feature type="transmembrane region" description="Helical" evidence="2">
    <location>
        <begin position="834"/>
        <end position="853"/>
    </location>
</feature>
<feature type="transmembrane region" description="Helical" evidence="2">
    <location>
        <begin position="656"/>
        <end position="674"/>
    </location>
</feature>
<feature type="transmembrane region" description="Helical" evidence="2">
    <location>
        <begin position="224"/>
        <end position="247"/>
    </location>
</feature>
<evidence type="ECO:0000313" key="3">
    <source>
        <dbReference type="EMBL" id="OAE25532.1"/>
    </source>
</evidence>
<feature type="transmembrane region" description="Helical" evidence="2">
    <location>
        <begin position="763"/>
        <end position="783"/>
    </location>
</feature>
<proteinExistence type="predicted"/>
<feature type="compositionally biased region" description="Low complexity" evidence="1">
    <location>
        <begin position="1"/>
        <end position="16"/>
    </location>
</feature>
<organism evidence="3 4">
    <name type="scientific">Marchantia polymorpha subsp. ruderalis</name>
    <dbReference type="NCBI Taxonomy" id="1480154"/>
    <lineage>
        <taxon>Eukaryota</taxon>
        <taxon>Viridiplantae</taxon>
        <taxon>Streptophyta</taxon>
        <taxon>Embryophyta</taxon>
        <taxon>Marchantiophyta</taxon>
        <taxon>Marchantiopsida</taxon>
        <taxon>Marchantiidae</taxon>
        <taxon>Marchantiales</taxon>
        <taxon>Marchantiaceae</taxon>
        <taxon>Marchantia</taxon>
    </lineage>
</organism>
<dbReference type="PANTHER" id="PTHR35313:SF1">
    <property type="entry name" value="NO EXINE FORMATION 1"/>
    <property type="match status" value="1"/>
</dbReference>
<dbReference type="EMBL" id="LVLJ01002329">
    <property type="protein sequence ID" value="OAE25532.1"/>
    <property type="molecule type" value="Genomic_DNA"/>
</dbReference>
<comment type="caution">
    <text evidence="3">The sequence shown here is derived from an EMBL/GenBank/DDBJ whole genome shotgun (WGS) entry which is preliminary data.</text>
</comment>
<protein>
    <recommendedName>
        <fullName evidence="5">No exine formation 1</fullName>
    </recommendedName>
</protein>
<evidence type="ECO:0008006" key="5">
    <source>
        <dbReference type="Google" id="ProtNLM"/>
    </source>
</evidence>
<feature type="transmembrane region" description="Helical" evidence="2">
    <location>
        <begin position="259"/>
        <end position="279"/>
    </location>
</feature>